<keyword evidence="3" id="KW-1133">Transmembrane helix</keyword>
<protein>
    <submittedName>
        <fullName evidence="5">ALDH6A1 protein</fullName>
    </submittedName>
</protein>
<dbReference type="InterPro" id="IPR005492">
    <property type="entry name" value="EPTP"/>
</dbReference>
<evidence type="ECO:0000256" key="2">
    <source>
        <dbReference type="ARBA" id="ARBA00022737"/>
    </source>
</evidence>
<dbReference type="InterPro" id="IPR009039">
    <property type="entry name" value="EAR"/>
</dbReference>
<dbReference type="PANTHER" id="PTHR43866">
    <property type="entry name" value="MALONATE-SEMIALDEHYDE DEHYDROGENASE"/>
    <property type="match status" value="1"/>
</dbReference>
<dbReference type="GO" id="GO:0006574">
    <property type="term" value="P:L-valine catabolic process"/>
    <property type="evidence" value="ECO:0007669"/>
    <property type="project" value="TreeGrafter"/>
</dbReference>
<dbReference type="Proteomes" id="UP000604046">
    <property type="component" value="Unassembled WGS sequence"/>
</dbReference>
<organism evidence="5 6">
    <name type="scientific">Symbiodinium natans</name>
    <dbReference type="NCBI Taxonomy" id="878477"/>
    <lineage>
        <taxon>Eukaryota</taxon>
        <taxon>Sar</taxon>
        <taxon>Alveolata</taxon>
        <taxon>Dinophyceae</taxon>
        <taxon>Suessiales</taxon>
        <taxon>Symbiodiniaceae</taxon>
        <taxon>Symbiodinium</taxon>
    </lineage>
</organism>
<dbReference type="AlphaFoldDB" id="A0A812N1V1"/>
<dbReference type="Gene3D" id="3.40.605.10">
    <property type="entry name" value="Aldehyde Dehydrogenase, Chain A, domain 1"/>
    <property type="match status" value="1"/>
</dbReference>
<dbReference type="InterPro" id="IPR016161">
    <property type="entry name" value="Ald_DH/histidinol_DH"/>
</dbReference>
<evidence type="ECO:0000259" key="4">
    <source>
        <dbReference type="Pfam" id="PF00171"/>
    </source>
</evidence>
<dbReference type="PROSITE" id="PS50912">
    <property type="entry name" value="EAR"/>
    <property type="match status" value="2"/>
</dbReference>
<dbReference type="InterPro" id="IPR016162">
    <property type="entry name" value="Ald_DH_N"/>
</dbReference>
<dbReference type="GO" id="GO:0004491">
    <property type="term" value="F:methylmalonate-semialdehyde dehydrogenase (acylating, NAD) activity"/>
    <property type="evidence" value="ECO:0007669"/>
    <property type="project" value="InterPro"/>
</dbReference>
<keyword evidence="6" id="KW-1185">Reference proteome</keyword>
<reference evidence="5" key="1">
    <citation type="submission" date="2021-02" db="EMBL/GenBank/DDBJ databases">
        <authorList>
            <person name="Dougan E. K."/>
            <person name="Rhodes N."/>
            <person name="Thang M."/>
            <person name="Chan C."/>
        </authorList>
    </citation>
    <scope>NUCLEOTIDE SEQUENCE</scope>
</reference>
<evidence type="ECO:0000313" key="5">
    <source>
        <dbReference type="EMBL" id="CAE7272859.1"/>
    </source>
</evidence>
<comment type="caution">
    <text evidence="5">The sequence shown here is derived from an EMBL/GenBank/DDBJ whole genome shotgun (WGS) entry which is preliminary data.</text>
</comment>
<dbReference type="Gene3D" id="3.40.309.10">
    <property type="entry name" value="Aldehyde Dehydrogenase, Chain A, domain 2"/>
    <property type="match status" value="1"/>
</dbReference>
<dbReference type="GO" id="GO:0006210">
    <property type="term" value="P:thymine catabolic process"/>
    <property type="evidence" value="ECO:0007669"/>
    <property type="project" value="TreeGrafter"/>
</dbReference>
<evidence type="ECO:0000256" key="3">
    <source>
        <dbReference type="SAM" id="Phobius"/>
    </source>
</evidence>
<name>A0A812N1V1_9DINO</name>
<keyword evidence="1" id="KW-0732">Signal</keyword>
<dbReference type="Pfam" id="PF00171">
    <property type="entry name" value="Aldedh"/>
    <property type="match status" value="1"/>
</dbReference>
<evidence type="ECO:0000313" key="6">
    <source>
        <dbReference type="Proteomes" id="UP000604046"/>
    </source>
</evidence>
<dbReference type="Pfam" id="PF03736">
    <property type="entry name" value="EPTP"/>
    <property type="match status" value="1"/>
</dbReference>
<keyword evidence="3" id="KW-0812">Transmembrane</keyword>
<dbReference type="SUPFAM" id="SSF69322">
    <property type="entry name" value="Tricorn protease domain 2"/>
    <property type="match status" value="1"/>
</dbReference>
<proteinExistence type="predicted"/>
<evidence type="ECO:0000256" key="1">
    <source>
        <dbReference type="ARBA" id="ARBA00022729"/>
    </source>
</evidence>
<dbReference type="InterPro" id="IPR015590">
    <property type="entry name" value="Aldehyde_DH_dom"/>
</dbReference>
<accession>A0A812N1V1</accession>
<keyword evidence="2" id="KW-0677">Repeat</keyword>
<dbReference type="SUPFAM" id="SSF53720">
    <property type="entry name" value="ALDH-like"/>
    <property type="match status" value="1"/>
</dbReference>
<keyword evidence="3" id="KW-0472">Membrane</keyword>
<dbReference type="InterPro" id="IPR010061">
    <property type="entry name" value="MeMal-semiAld_DH"/>
</dbReference>
<feature type="transmembrane region" description="Helical" evidence="3">
    <location>
        <begin position="102"/>
        <end position="120"/>
    </location>
</feature>
<dbReference type="EMBL" id="CAJNDS010001691">
    <property type="protein sequence ID" value="CAE7272859.1"/>
    <property type="molecule type" value="Genomic_DNA"/>
</dbReference>
<dbReference type="OrthoDB" id="409769at2759"/>
<feature type="domain" description="Aldehyde dehydrogenase" evidence="4">
    <location>
        <begin position="1"/>
        <end position="95"/>
    </location>
</feature>
<gene>
    <name evidence="5" type="primary">ALDH6A1</name>
    <name evidence="5" type="ORF">SNAT2548_LOCUS14478</name>
</gene>
<dbReference type="InterPro" id="IPR016163">
    <property type="entry name" value="Ald_DH_C"/>
</dbReference>
<dbReference type="PANTHER" id="PTHR43866:SF4">
    <property type="entry name" value="MALONATE-SEMIALDEHYDE DEHYDROGENASE"/>
    <property type="match status" value="1"/>
</dbReference>
<sequence>MKDEIFGPVLSVLEVDTLDEAIAIENANPYGNAAAIYTMSGQTALETEKLAAGMIGVNIGVPVPREPFSFGGILNSKFGDSSDITGEGGLNFWTQKILRVPVVWSSVVMLGAFGSVYSLLLTPESFLRFTGLFRTVSPLRCPPSSVLEHQTQARDVEIKEACPASSSQVRRSHVASAHFYDSLSHDLNSSIYRWQPASAGFELHQALPTSGAWAITSFELSGDVFLAVASFFDGTSRKLNSRLYRWDVVADMFVWHQDLATEGAKDVEFLALSTSLGVLAFAGHGVDDSVGECRLFIWEPASRRFELLQVLATSGAYDVEAFTPASGEKGLLVVHEDDTDVYMADWQGDTLKGFAKIQSLGFSHGRDAEHVVWRERDFVVLCIFRDETSYEVDSRIFEWGSRALSEVQRFPSVGAFDAEMLHLGLAPVLLVANQRSGTSLVYELGETDTCPKLVCQRGDLATPKVYNVAAHFVPEAQMSFLAIANYWD</sequence>